<dbReference type="OrthoDB" id="9801455at2"/>
<reference evidence="10" key="1">
    <citation type="submission" date="2016-02" db="EMBL/GenBank/DDBJ databases">
        <title>Paenibacillus sp. LPB0068, isolated from Crassostrea gigas.</title>
        <authorList>
            <person name="Shin S.-K."/>
            <person name="Yi H."/>
        </authorList>
    </citation>
    <scope>NUCLEOTIDE SEQUENCE [LARGE SCALE GENOMIC DNA]</scope>
    <source>
        <strain evidence="10">KCTC 23969</strain>
    </source>
</reference>
<name>A0A1B8TVF6_9FLAO</name>
<dbReference type="PANTHER" id="PTHR42812">
    <property type="entry name" value="BETA-XYLOSIDASE"/>
    <property type="match status" value="1"/>
</dbReference>
<feature type="active site" description="Proton donor" evidence="4">
    <location>
        <position position="213"/>
    </location>
</feature>
<dbReference type="EMBL" id="LSFL01000035">
    <property type="protein sequence ID" value="OBY63578.1"/>
    <property type="molecule type" value="Genomic_DNA"/>
</dbReference>
<protein>
    <submittedName>
        <fullName evidence="9">Glycoside hydrolase</fullName>
    </submittedName>
</protein>
<dbReference type="InterPro" id="IPR006710">
    <property type="entry name" value="Glyco_hydro_43"/>
</dbReference>
<keyword evidence="3 6" id="KW-0326">Glycosidase</keyword>
<dbReference type="GO" id="GO:0005975">
    <property type="term" value="P:carbohydrate metabolic process"/>
    <property type="evidence" value="ECO:0007669"/>
    <property type="project" value="InterPro"/>
</dbReference>
<accession>A0A1B8TVF6</accession>
<evidence type="ECO:0000256" key="1">
    <source>
        <dbReference type="ARBA" id="ARBA00009865"/>
    </source>
</evidence>
<evidence type="ECO:0000256" key="6">
    <source>
        <dbReference type="RuleBase" id="RU361187"/>
    </source>
</evidence>
<dbReference type="RefSeq" id="WP_068362268.1">
    <property type="nucleotide sequence ID" value="NZ_CP019337.1"/>
</dbReference>
<dbReference type="Gene3D" id="2.60.120.200">
    <property type="match status" value="1"/>
</dbReference>
<dbReference type="KEGG" id="prn:BW723_03400"/>
<evidence type="ECO:0000256" key="4">
    <source>
        <dbReference type="PIRSR" id="PIRSR606710-1"/>
    </source>
</evidence>
<dbReference type="InterPro" id="IPR051795">
    <property type="entry name" value="Glycosyl_Hydrlase_43"/>
</dbReference>
<feature type="active site" description="Proton acceptor" evidence="4">
    <location>
        <position position="47"/>
    </location>
</feature>
<dbReference type="STRING" id="996801.BW723_03400"/>
<organism evidence="9 10">
    <name type="scientific">Polaribacter reichenbachii</name>
    <dbReference type="NCBI Taxonomy" id="996801"/>
    <lineage>
        <taxon>Bacteria</taxon>
        <taxon>Pseudomonadati</taxon>
        <taxon>Bacteroidota</taxon>
        <taxon>Flavobacteriia</taxon>
        <taxon>Flavobacteriales</taxon>
        <taxon>Flavobacteriaceae</taxon>
    </lineage>
</organism>
<evidence type="ECO:0000256" key="7">
    <source>
        <dbReference type="SAM" id="SignalP"/>
    </source>
</evidence>
<dbReference type="CDD" id="cd09001">
    <property type="entry name" value="GH43_FsAxh1-like"/>
    <property type="match status" value="1"/>
</dbReference>
<evidence type="ECO:0000313" key="10">
    <source>
        <dbReference type="Proteomes" id="UP000092612"/>
    </source>
</evidence>
<feature type="domain" description="Beta-xylosidase C-terminal Concanavalin A-like" evidence="8">
    <location>
        <begin position="341"/>
        <end position="534"/>
    </location>
</feature>
<dbReference type="InterPro" id="IPR041542">
    <property type="entry name" value="GH43_C2"/>
</dbReference>
<proteinExistence type="inferred from homology"/>
<keyword evidence="7" id="KW-0732">Signal</keyword>
<evidence type="ECO:0000313" key="9">
    <source>
        <dbReference type="EMBL" id="OBY63578.1"/>
    </source>
</evidence>
<dbReference type="Gene3D" id="2.115.10.20">
    <property type="entry name" value="Glycosyl hydrolase domain, family 43"/>
    <property type="match status" value="1"/>
</dbReference>
<dbReference type="InterPro" id="IPR013320">
    <property type="entry name" value="ConA-like_dom_sf"/>
</dbReference>
<sequence>MRTILIALGLLSIFSLSAQDKTVSKVWVSDNGDGTYTNPILHADYSDPDVVRVGNDYYMTASSFNASPSLPILHSKDLVNWELVNYALQKQIPLDVFSIPQHGNGVWAPCIRFHNSEYYIYYPDPDYGIYMIKTKDPKSSWSDPVLVKGGKGLIDPTPLWDDDGKVYLAYAFAGSRAGIKSLLVIATMNAEGTKTNDDEVMIIDGHTNESTIEGPKFYKRKGYYYIFAPAGGVSTGWQTILRSKSVYGPYEKKTVLHQGNTNINGPHQGAWVTTQTDEDWFFHFQDKDAYGRVVHLQPMKWENDWPVMGVDQNNDGIGEPVSTYKKPNVGKSYPIVTPPDSDEFNQPKLGLQWQWHANPEVYYGFPTSMGHFTMYCRPKPEIADDLYTVPNLLLQKFPSDEFVATTKMTFNARFDGEKTGLVIMGLDYTYLQVKQENGQLVLSQITCEKADKKGKEIVIESKKIKSNTFYLRAKISKGGICNLFYSENGKKFKSIGNNFTAREGKWIGAKIGFLALREGVINDSGSVDIDWFRISK</sequence>
<feature type="site" description="Important for catalytic activity, responsible for pKa modulation of the active site Glu and correct orientation of both the proton donor and substrate" evidence="5">
    <location>
        <position position="155"/>
    </location>
</feature>
<keyword evidence="10" id="KW-1185">Reference proteome</keyword>
<evidence type="ECO:0000256" key="5">
    <source>
        <dbReference type="PIRSR" id="PIRSR606710-2"/>
    </source>
</evidence>
<dbReference type="AlphaFoldDB" id="A0A1B8TVF6"/>
<feature type="chain" id="PRO_5008615652" evidence="7">
    <location>
        <begin position="19"/>
        <end position="536"/>
    </location>
</feature>
<dbReference type="InterPro" id="IPR023296">
    <property type="entry name" value="Glyco_hydro_beta-prop_sf"/>
</dbReference>
<evidence type="ECO:0000259" key="8">
    <source>
        <dbReference type="Pfam" id="PF17851"/>
    </source>
</evidence>
<dbReference type="Proteomes" id="UP000092612">
    <property type="component" value="Unassembled WGS sequence"/>
</dbReference>
<evidence type="ECO:0000256" key="2">
    <source>
        <dbReference type="ARBA" id="ARBA00022801"/>
    </source>
</evidence>
<dbReference type="Pfam" id="PF04616">
    <property type="entry name" value="Glyco_hydro_43"/>
    <property type="match status" value="1"/>
</dbReference>
<dbReference type="SUPFAM" id="SSF75005">
    <property type="entry name" value="Arabinanase/levansucrase/invertase"/>
    <property type="match status" value="1"/>
</dbReference>
<dbReference type="GO" id="GO:0004553">
    <property type="term" value="F:hydrolase activity, hydrolyzing O-glycosyl compounds"/>
    <property type="evidence" value="ECO:0007669"/>
    <property type="project" value="InterPro"/>
</dbReference>
<dbReference type="PANTHER" id="PTHR42812:SF12">
    <property type="entry name" value="BETA-XYLOSIDASE-RELATED"/>
    <property type="match status" value="1"/>
</dbReference>
<dbReference type="SUPFAM" id="SSF49899">
    <property type="entry name" value="Concanavalin A-like lectins/glucanases"/>
    <property type="match status" value="1"/>
</dbReference>
<comment type="similarity">
    <text evidence="1 6">Belongs to the glycosyl hydrolase 43 family.</text>
</comment>
<evidence type="ECO:0000256" key="3">
    <source>
        <dbReference type="ARBA" id="ARBA00023295"/>
    </source>
</evidence>
<keyword evidence="2 6" id="KW-0378">Hydrolase</keyword>
<feature type="signal peptide" evidence="7">
    <location>
        <begin position="1"/>
        <end position="18"/>
    </location>
</feature>
<dbReference type="Pfam" id="PF17851">
    <property type="entry name" value="GH43_C2"/>
    <property type="match status" value="1"/>
</dbReference>
<gene>
    <name evidence="9" type="ORF">LPB301_12300</name>
</gene>
<comment type="caution">
    <text evidence="9">The sequence shown here is derived from an EMBL/GenBank/DDBJ whole genome shotgun (WGS) entry which is preliminary data.</text>
</comment>